<sequence>MSLKHNINHIRFLINQGADLLLLRLQILGIDLSGQATGFIKITAALLAGSVLLLAALVSLFFGLDAVLPVNIKIWVFFGLPVLLLLIAWLLLARALSGWRQAGVQVASTLADMRRDLDTLRGHTSGINTQPADTAPEQPE</sequence>
<reference evidence="4" key="1">
    <citation type="submission" date="2016-05" db="EMBL/GenBank/DDBJ databases">
        <title>Draft genome of Corynebacterium afermentans subsp. afermentans LCDC 88199T.</title>
        <authorList>
            <person name="Bernier A.-M."/>
            <person name="Bernard K."/>
        </authorList>
    </citation>
    <scope>NUCLEOTIDE SEQUENCE [LARGE SCALE GENOMIC DNA]</scope>
    <source>
        <strain evidence="4">NML01-0328</strain>
    </source>
</reference>
<organism evidence="3 4">
    <name type="scientific">Eikenella corrodens</name>
    <dbReference type="NCBI Taxonomy" id="539"/>
    <lineage>
        <taxon>Bacteria</taxon>
        <taxon>Pseudomonadati</taxon>
        <taxon>Pseudomonadota</taxon>
        <taxon>Betaproteobacteria</taxon>
        <taxon>Neisseriales</taxon>
        <taxon>Neisseriaceae</taxon>
        <taxon>Eikenella</taxon>
    </lineage>
</organism>
<evidence type="ECO:0000313" key="3">
    <source>
        <dbReference type="EMBL" id="OAM17349.1"/>
    </source>
</evidence>
<gene>
    <name evidence="3" type="ORF">A7P85_03115</name>
</gene>
<evidence type="ECO:0000256" key="1">
    <source>
        <dbReference type="SAM" id="MobiDB-lite"/>
    </source>
</evidence>
<dbReference type="RefSeq" id="WP_064083823.1">
    <property type="nucleotide sequence ID" value="NZ_JAWFMW010000204.1"/>
</dbReference>
<dbReference type="Proteomes" id="UP000078003">
    <property type="component" value="Unassembled WGS sequence"/>
</dbReference>
<feature type="transmembrane region" description="Helical" evidence="2">
    <location>
        <begin position="42"/>
        <end position="62"/>
    </location>
</feature>
<name>A0A1A9RG98_EIKCO</name>
<keyword evidence="2" id="KW-1133">Transmembrane helix</keyword>
<proteinExistence type="predicted"/>
<dbReference type="AlphaFoldDB" id="A0A1A9RG98"/>
<feature type="transmembrane region" description="Helical" evidence="2">
    <location>
        <begin position="74"/>
        <end position="92"/>
    </location>
</feature>
<dbReference type="InterPro" id="IPR009937">
    <property type="entry name" value="Phage_holin_3_6"/>
</dbReference>
<accession>A0A1A9RG98</accession>
<keyword evidence="2" id="KW-0812">Transmembrane</keyword>
<evidence type="ECO:0000256" key="2">
    <source>
        <dbReference type="SAM" id="Phobius"/>
    </source>
</evidence>
<dbReference type="EMBL" id="LXSF01000002">
    <property type="protein sequence ID" value="OAM17349.1"/>
    <property type="molecule type" value="Genomic_DNA"/>
</dbReference>
<evidence type="ECO:0000313" key="4">
    <source>
        <dbReference type="Proteomes" id="UP000078003"/>
    </source>
</evidence>
<comment type="caution">
    <text evidence="3">The sequence shown here is derived from an EMBL/GenBank/DDBJ whole genome shotgun (WGS) entry which is preliminary data.</text>
</comment>
<protein>
    <submittedName>
        <fullName evidence="3">Uncharacterized protein</fullName>
    </submittedName>
</protein>
<feature type="region of interest" description="Disordered" evidence="1">
    <location>
        <begin position="121"/>
        <end position="140"/>
    </location>
</feature>
<dbReference type="Pfam" id="PF07332">
    <property type="entry name" value="Phage_holin_3_6"/>
    <property type="match status" value="1"/>
</dbReference>
<keyword evidence="2" id="KW-0472">Membrane</keyword>